<gene>
    <name evidence="8" type="ORF">PV328_008224</name>
</gene>
<dbReference type="CDD" id="cd13905">
    <property type="entry name" value="CuRO_3_tcLLC2_insect_like"/>
    <property type="match status" value="1"/>
</dbReference>
<feature type="domain" description="Plastocyanin-like" evidence="5">
    <location>
        <begin position="235"/>
        <end position="384"/>
    </location>
</feature>
<dbReference type="PROSITE" id="PS00080">
    <property type="entry name" value="MULTICOPPER_OXIDASE2"/>
    <property type="match status" value="1"/>
</dbReference>
<dbReference type="GO" id="GO:0016491">
    <property type="term" value="F:oxidoreductase activity"/>
    <property type="evidence" value="ECO:0007669"/>
    <property type="project" value="UniProtKB-KW"/>
</dbReference>
<evidence type="ECO:0008006" key="10">
    <source>
        <dbReference type="Google" id="ProtNLM"/>
    </source>
</evidence>
<dbReference type="PANTHER" id="PTHR11709:SF232">
    <property type="entry name" value="STRAW, ISOFORM G"/>
    <property type="match status" value="1"/>
</dbReference>
<feature type="domain" description="Plastocyanin-like" evidence="6">
    <location>
        <begin position="518"/>
        <end position="652"/>
    </location>
</feature>
<dbReference type="InterPro" id="IPR001117">
    <property type="entry name" value="Cu-oxidase_2nd"/>
</dbReference>
<evidence type="ECO:0000313" key="8">
    <source>
        <dbReference type="EMBL" id="KAK0160859.1"/>
    </source>
</evidence>
<dbReference type="Gene3D" id="2.60.40.420">
    <property type="entry name" value="Cupredoxins - blue copper proteins"/>
    <property type="match status" value="3"/>
</dbReference>
<dbReference type="InterPro" id="IPR002355">
    <property type="entry name" value="Cu_oxidase_Cu_BS"/>
</dbReference>
<dbReference type="InterPro" id="IPR045087">
    <property type="entry name" value="Cu-oxidase_fam"/>
</dbReference>
<dbReference type="Proteomes" id="UP001168990">
    <property type="component" value="Unassembled WGS sequence"/>
</dbReference>
<dbReference type="Pfam" id="PF07731">
    <property type="entry name" value="Cu-oxidase_2"/>
    <property type="match status" value="1"/>
</dbReference>
<proteinExistence type="inferred from homology"/>
<dbReference type="EMBL" id="JAQQBS010001423">
    <property type="protein sequence ID" value="KAK0160859.1"/>
    <property type="molecule type" value="Genomic_DNA"/>
</dbReference>
<accession>A0AA39F0A8</accession>
<evidence type="ECO:0000256" key="3">
    <source>
        <dbReference type="ARBA" id="ARBA00023002"/>
    </source>
</evidence>
<evidence type="ECO:0000256" key="2">
    <source>
        <dbReference type="ARBA" id="ARBA00022723"/>
    </source>
</evidence>
<feature type="signal peptide" evidence="4">
    <location>
        <begin position="1"/>
        <end position="20"/>
    </location>
</feature>
<dbReference type="AlphaFoldDB" id="A0AA39F0A8"/>
<dbReference type="InterPro" id="IPR033138">
    <property type="entry name" value="Cu_oxidase_CS"/>
</dbReference>
<comment type="similarity">
    <text evidence="1">Belongs to the multicopper oxidase family.</text>
</comment>
<evidence type="ECO:0000256" key="1">
    <source>
        <dbReference type="ARBA" id="ARBA00010609"/>
    </source>
</evidence>
<dbReference type="GO" id="GO:0005886">
    <property type="term" value="C:plasma membrane"/>
    <property type="evidence" value="ECO:0007669"/>
    <property type="project" value="TreeGrafter"/>
</dbReference>
<dbReference type="FunFam" id="2.60.40.420:FF:000031">
    <property type="entry name" value="Laccase-2 isoform A"/>
    <property type="match status" value="1"/>
</dbReference>
<sequence length="675" mass="76554">MIHCSCLILLFTLILPLVKNDDSSFKYYQDDDYNNSRNYQCSGDPKYNFNDIELSSPEECLRPCRLNEPAKICYYTFTLEFYPALGVPCANCTPSIHQGLKNYPTCECILIDGFERTVFSVNRMIPGPQIQVCKNDYIVVDVKNQADGAEVSIHWHGLFQKNSQYYDGVPFVTQCPIGSFSTFRYQFKAAQSGTYFWHSHVATHRLDGQYGPLIIREPDEDNPHANLYDVDDPTHVILISDWMHQLSTERIPGLMTRLRSQSAQNILINGVGKFTFDNETESNVELATFNIQPGMRYRFRFINSFSTVCLAQFSIEDHPLQLIAQDGENNEPIYVNTIITGSGERVDFILNANLTSKSYWIQVRGLGECREKSIQQLAILKYDNSSVEETMTEAPTYQNGLPLGILYNPLDASCDTELGTVCPSNTKTVDSIDEKIMKLKPDVQLVLSFEFYDYKGTDTIKDLFSAKHSMYPIFLVAGDRSVLVSLIDEVVFKSPSAPPLSEVEGRENFCTGSNSNFCKRNPGPLPCSCTNVRHIPLNSSVEVVIYDKSISNWLIHPFHLHGTSFHVFDMGRFSDNRNISKQDIDSVIMKHEKRLEKNMYDKPGKKDSVLVPQGGWVIFRYIASNPGYWLFHCHFDVHTVTGMQMIFHVGEQSDLPPVPPGFPTCGSFKPPVCIH</sequence>
<evidence type="ECO:0000256" key="4">
    <source>
        <dbReference type="SAM" id="SignalP"/>
    </source>
</evidence>
<evidence type="ECO:0000313" key="9">
    <source>
        <dbReference type="Proteomes" id="UP001168990"/>
    </source>
</evidence>
<dbReference type="Pfam" id="PF07732">
    <property type="entry name" value="Cu-oxidase_3"/>
    <property type="match status" value="1"/>
</dbReference>
<comment type="caution">
    <text evidence="8">The sequence shown here is derived from an EMBL/GenBank/DDBJ whole genome shotgun (WGS) entry which is preliminary data.</text>
</comment>
<protein>
    <recommendedName>
        <fullName evidence="10">Laccase</fullName>
    </recommendedName>
</protein>
<dbReference type="PROSITE" id="PS00079">
    <property type="entry name" value="MULTICOPPER_OXIDASE1"/>
    <property type="match status" value="1"/>
</dbReference>
<dbReference type="FunFam" id="2.60.40.420:FF:000045">
    <property type="entry name" value="Laccase 2"/>
    <property type="match status" value="1"/>
</dbReference>
<evidence type="ECO:0000259" key="5">
    <source>
        <dbReference type="Pfam" id="PF00394"/>
    </source>
</evidence>
<keyword evidence="3" id="KW-0560">Oxidoreductase</keyword>
<evidence type="ECO:0000259" key="7">
    <source>
        <dbReference type="Pfam" id="PF07732"/>
    </source>
</evidence>
<dbReference type="PANTHER" id="PTHR11709">
    <property type="entry name" value="MULTI-COPPER OXIDASE"/>
    <property type="match status" value="1"/>
</dbReference>
<dbReference type="InterPro" id="IPR008972">
    <property type="entry name" value="Cupredoxin"/>
</dbReference>
<organism evidence="8 9">
    <name type="scientific">Microctonus aethiopoides</name>
    <dbReference type="NCBI Taxonomy" id="144406"/>
    <lineage>
        <taxon>Eukaryota</taxon>
        <taxon>Metazoa</taxon>
        <taxon>Ecdysozoa</taxon>
        <taxon>Arthropoda</taxon>
        <taxon>Hexapoda</taxon>
        <taxon>Insecta</taxon>
        <taxon>Pterygota</taxon>
        <taxon>Neoptera</taxon>
        <taxon>Endopterygota</taxon>
        <taxon>Hymenoptera</taxon>
        <taxon>Apocrita</taxon>
        <taxon>Ichneumonoidea</taxon>
        <taxon>Braconidae</taxon>
        <taxon>Euphorinae</taxon>
        <taxon>Microctonus</taxon>
    </lineage>
</organism>
<keyword evidence="2" id="KW-0479">Metal-binding</keyword>
<keyword evidence="4" id="KW-0732">Signal</keyword>
<dbReference type="GO" id="GO:0006826">
    <property type="term" value="P:iron ion transport"/>
    <property type="evidence" value="ECO:0007669"/>
    <property type="project" value="TreeGrafter"/>
</dbReference>
<reference evidence="8" key="1">
    <citation type="journal article" date="2023" name="bioRxiv">
        <title>Scaffold-level genome assemblies of two parasitoid biocontrol wasps reveal the parthenogenesis mechanism and an associated novel virus.</title>
        <authorList>
            <person name="Inwood S."/>
            <person name="Skelly J."/>
            <person name="Guhlin J."/>
            <person name="Harrop T."/>
            <person name="Goldson S."/>
            <person name="Dearden P."/>
        </authorList>
    </citation>
    <scope>NUCLEOTIDE SEQUENCE</scope>
    <source>
        <strain evidence="8">Irish</strain>
        <tissue evidence="8">Whole body</tissue>
    </source>
</reference>
<feature type="domain" description="Plastocyanin-like" evidence="7">
    <location>
        <begin position="112"/>
        <end position="218"/>
    </location>
</feature>
<evidence type="ECO:0000259" key="6">
    <source>
        <dbReference type="Pfam" id="PF07731"/>
    </source>
</evidence>
<dbReference type="InterPro" id="IPR011706">
    <property type="entry name" value="Cu-oxidase_C"/>
</dbReference>
<dbReference type="GO" id="GO:0005507">
    <property type="term" value="F:copper ion binding"/>
    <property type="evidence" value="ECO:0007669"/>
    <property type="project" value="InterPro"/>
</dbReference>
<dbReference type="CDD" id="cd13858">
    <property type="entry name" value="CuRO_1_tcLCC2_insect_like"/>
    <property type="match status" value="1"/>
</dbReference>
<feature type="chain" id="PRO_5041209565" description="Laccase" evidence="4">
    <location>
        <begin position="21"/>
        <end position="675"/>
    </location>
</feature>
<name>A0AA39F0A8_9HYME</name>
<dbReference type="Pfam" id="PF00394">
    <property type="entry name" value="Cu-oxidase"/>
    <property type="match status" value="1"/>
</dbReference>
<dbReference type="CDD" id="cd13884">
    <property type="entry name" value="CuRO_2_tcLCC_insect_like"/>
    <property type="match status" value="1"/>
</dbReference>
<dbReference type="SUPFAM" id="SSF49503">
    <property type="entry name" value="Cupredoxins"/>
    <property type="match status" value="3"/>
</dbReference>
<reference evidence="8" key="2">
    <citation type="submission" date="2023-03" db="EMBL/GenBank/DDBJ databases">
        <authorList>
            <person name="Inwood S.N."/>
            <person name="Skelly J.G."/>
            <person name="Guhlin J."/>
            <person name="Harrop T.W.R."/>
            <person name="Goldson S.G."/>
            <person name="Dearden P.K."/>
        </authorList>
    </citation>
    <scope>NUCLEOTIDE SEQUENCE</scope>
    <source>
        <strain evidence="8">Irish</strain>
        <tissue evidence="8">Whole body</tissue>
    </source>
</reference>
<keyword evidence="9" id="KW-1185">Reference proteome</keyword>
<dbReference type="InterPro" id="IPR011707">
    <property type="entry name" value="Cu-oxidase-like_N"/>
</dbReference>